<dbReference type="CDD" id="cd00067">
    <property type="entry name" value="GAL4"/>
    <property type="match status" value="1"/>
</dbReference>
<evidence type="ECO:0000313" key="8">
    <source>
        <dbReference type="EMBL" id="EED13582.1"/>
    </source>
</evidence>
<evidence type="ECO:0000313" key="9">
    <source>
        <dbReference type="Proteomes" id="UP000001745"/>
    </source>
</evidence>
<reference evidence="9" key="1">
    <citation type="journal article" date="2015" name="Genome Announc.">
        <title>Genome sequence of the AIDS-associated pathogen Penicillium marneffei (ATCC18224) and its near taxonomic relative Talaromyces stipitatus (ATCC10500).</title>
        <authorList>
            <person name="Nierman W.C."/>
            <person name="Fedorova-Abrams N.D."/>
            <person name="Andrianopoulos A."/>
        </authorList>
    </citation>
    <scope>NUCLEOTIDE SEQUENCE [LARGE SCALE GENOMIC DNA]</scope>
    <source>
        <strain evidence="9">ATCC 10500 / CBS 375.48 / QM 6759 / NRRL 1006</strain>
    </source>
</reference>
<dbReference type="GeneID" id="8099667"/>
<evidence type="ECO:0000256" key="6">
    <source>
        <dbReference type="ARBA" id="ARBA00023242"/>
    </source>
</evidence>
<dbReference type="PhylomeDB" id="B8MM70"/>
<dbReference type="InParanoid" id="B8MM70"/>
<dbReference type="InterPro" id="IPR001138">
    <property type="entry name" value="Zn2Cys6_DnaBD"/>
</dbReference>
<sequence length="769" mass="86719">MPAMIDTNLRVTRRRRRSARSCNECRRRKVKCDRQVPCSRCLTTRKHCVYNNEVLSGVSSGNTIPTSYTVHIAGPQVTPQSTVEPALAPSRDDSRAEADGVDTISIPRYTHQNMTPGANALPKDISSVSRRHDDHINELETRLRTLEHLLSRNRSSLDVDRTSNSGPSTIRESEYASNSVLHGTKTTLNKSRLFGRTHWTNDVYEVHILTSQRSRAQFKRINDYMKIETPEPSDNERIKSLKSEIHMLLQKCKLLAKGIKTFRPTRCLSLSEPALPTKVFADAMAHLYMSRFESAFRILHIPSFWAEYDNYWRHPATAPDVTKYKVHLVISIGCSLCQEPYGSDQVYSAACQWVYASQAWLSAPMEKDRIGISGLQVQCLLILARQCLSVSGDLIWVSMGTLLRTAMQMGLHRDPSHLANMSVLDTEIRRRLWATIMEMNVQASLDAGMQPIVSLQDFDTKPPSNINDTDIDDRTEEIFPRPHATSTDTSLQIFLSECLQPRFDILHIMNGVNSEMTQEEAITLTSEIIKSCNHCRDLIRHGPGNEGKVFRHNFADLLIRRFLLSLHRPWASRAHVSPLFYYSRKISYDSASTLLSPPKDENFTRLLLRGSGMFKNRIIHVSLALASELLIEIQEKGSNPVAQPPWDYRAILVAAVQEAQWQSAQRMKFGETNVRLHMKLSVVLSQAESLLPGQSLQERMIESAKDSLEISYATIQAHLGLPQSPVYSGGTMNLEGNQMTFSPLLDIDDILQATEFALDGGHGSSSSIF</sequence>
<dbReference type="Gene3D" id="4.10.240.10">
    <property type="entry name" value="Zn(2)-C6 fungal-type DNA-binding domain"/>
    <property type="match status" value="1"/>
</dbReference>
<dbReference type="PROSITE" id="PS00463">
    <property type="entry name" value="ZN2_CY6_FUNGAL_1"/>
    <property type="match status" value="1"/>
</dbReference>
<dbReference type="Pfam" id="PF00172">
    <property type="entry name" value="Zn_clus"/>
    <property type="match status" value="1"/>
</dbReference>
<keyword evidence="6" id="KW-0539">Nucleus</keyword>
<evidence type="ECO:0000259" key="7">
    <source>
        <dbReference type="PROSITE" id="PS50048"/>
    </source>
</evidence>
<dbReference type="GO" id="GO:0008270">
    <property type="term" value="F:zinc ion binding"/>
    <property type="evidence" value="ECO:0007669"/>
    <property type="project" value="InterPro"/>
</dbReference>
<keyword evidence="2" id="KW-0862">Zinc</keyword>
<dbReference type="InterPro" id="IPR036864">
    <property type="entry name" value="Zn2-C6_fun-type_DNA-bd_sf"/>
</dbReference>
<dbReference type="AlphaFoldDB" id="B8MM70"/>
<evidence type="ECO:0000256" key="1">
    <source>
        <dbReference type="ARBA" id="ARBA00022723"/>
    </source>
</evidence>
<dbReference type="GO" id="GO:0006351">
    <property type="term" value="P:DNA-templated transcription"/>
    <property type="evidence" value="ECO:0007669"/>
    <property type="project" value="InterPro"/>
</dbReference>
<dbReference type="VEuPathDB" id="FungiDB:TSTA_098390"/>
<organism evidence="8 9">
    <name type="scientific">Talaromyces stipitatus (strain ATCC 10500 / CBS 375.48 / QM 6759 / NRRL 1006)</name>
    <name type="common">Penicillium stipitatum</name>
    <dbReference type="NCBI Taxonomy" id="441959"/>
    <lineage>
        <taxon>Eukaryota</taxon>
        <taxon>Fungi</taxon>
        <taxon>Dikarya</taxon>
        <taxon>Ascomycota</taxon>
        <taxon>Pezizomycotina</taxon>
        <taxon>Eurotiomycetes</taxon>
        <taxon>Eurotiomycetidae</taxon>
        <taxon>Eurotiales</taxon>
        <taxon>Trichocomaceae</taxon>
        <taxon>Talaromyces</taxon>
        <taxon>Talaromyces sect. Talaromyces</taxon>
    </lineage>
</organism>
<proteinExistence type="predicted"/>
<dbReference type="InterPro" id="IPR051430">
    <property type="entry name" value="Fungal_TF_Env_Response"/>
</dbReference>
<dbReference type="Proteomes" id="UP000001745">
    <property type="component" value="Unassembled WGS sequence"/>
</dbReference>
<accession>B8MM70</accession>
<dbReference type="GO" id="GO:0001228">
    <property type="term" value="F:DNA-binding transcription activator activity, RNA polymerase II-specific"/>
    <property type="evidence" value="ECO:0007669"/>
    <property type="project" value="TreeGrafter"/>
</dbReference>
<dbReference type="PROSITE" id="PS50048">
    <property type="entry name" value="ZN2_CY6_FUNGAL_2"/>
    <property type="match status" value="1"/>
</dbReference>
<gene>
    <name evidence="8" type="ORF">TSTA_098390</name>
</gene>
<keyword evidence="1" id="KW-0479">Metal-binding</keyword>
<dbReference type="RefSeq" id="XP_002485820.1">
    <property type="nucleotide sequence ID" value="XM_002485775.1"/>
</dbReference>
<protein>
    <recommendedName>
        <fullName evidence="7">Zn(2)-C6 fungal-type domain-containing protein</fullName>
    </recommendedName>
</protein>
<dbReference type="EMBL" id="EQ962658">
    <property type="protein sequence ID" value="EED13582.1"/>
    <property type="molecule type" value="Genomic_DNA"/>
</dbReference>
<dbReference type="OrthoDB" id="4337792at2759"/>
<dbReference type="eggNOG" id="ENOG502SMMJ">
    <property type="taxonomic scope" value="Eukaryota"/>
</dbReference>
<evidence type="ECO:0000256" key="4">
    <source>
        <dbReference type="ARBA" id="ARBA00023125"/>
    </source>
</evidence>
<dbReference type="HOGENOM" id="CLU_007091_2_0_1"/>
<dbReference type="InterPro" id="IPR007219">
    <property type="entry name" value="XnlR_reg_dom"/>
</dbReference>
<keyword evidence="4" id="KW-0238">DNA-binding</keyword>
<keyword evidence="5" id="KW-0804">Transcription</keyword>
<keyword evidence="3" id="KW-0805">Transcription regulation</keyword>
<dbReference type="SMART" id="SM00066">
    <property type="entry name" value="GAL4"/>
    <property type="match status" value="1"/>
</dbReference>
<dbReference type="CDD" id="cd12148">
    <property type="entry name" value="fungal_TF_MHR"/>
    <property type="match status" value="1"/>
</dbReference>
<dbReference type="PANTHER" id="PTHR31944:SF129">
    <property type="entry name" value="ASPYRIDONES CLUSTER REGULATOR APDR-RELATED"/>
    <property type="match status" value="1"/>
</dbReference>
<dbReference type="SUPFAM" id="SSF57701">
    <property type="entry name" value="Zn2/Cys6 DNA-binding domain"/>
    <property type="match status" value="1"/>
</dbReference>
<dbReference type="GO" id="GO:0000978">
    <property type="term" value="F:RNA polymerase II cis-regulatory region sequence-specific DNA binding"/>
    <property type="evidence" value="ECO:0007669"/>
    <property type="project" value="TreeGrafter"/>
</dbReference>
<dbReference type="OMA" id="HMFLSMI"/>
<name>B8MM70_TALSN</name>
<dbReference type="SMART" id="SM00906">
    <property type="entry name" value="Fungal_trans"/>
    <property type="match status" value="1"/>
</dbReference>
<dbReference type="GO" id="GO:0005634">
    <property type="term" value="C:nucleus"/>
    <property type="evidence" value="ECO:0007669"/>
    <property type="project" value="TreeGrafter"/>
</dbReference>
<dbReference type="Pfam" id="PF04082">
    <property type="entry name" value="Fungal_trans"/>
    <property type="match status" value="1"/>
</dbReference>
<evidence type="ECO:0000256" key="2">
    <source>
        <dbReference type="ARBA" id="ARBA00022833"/>
    </source>
</evidence>
<evidence type="ECO:0000256" key="3">
    <source>
        <dbReference type="ARBA" id="ARBA00023015"/>
    </source>
</evidence>
<keyword evidence="9" id="KW-1185">Reference proteome</keyword>
<evidence type="ECO:0000256" key="5">
    <source>
        <dbReference type="ARBA" id="ARBA00023163"/>
    </source>
</evidence>
<dbReference type="PANTHER" id="PTHR31944">
    <property type="entry name" value="HEME-RESPONSIVE ZINC FINGER TRANSCRIPTION FACTOR HAP1"/>
    <property type="match status" value="1"/>
</dbReference>
<feature type="domain" description="Zn(2)-C6 fungal-type" evidence="7">
    <location>
        <begin position="21"/>
        <end position="50"/>
    </location>
</feature>